<comment type="caution">
    <text evidence="19">The sequence shown here is derived from an EMBL/GenBank/DDBJ whole genome shotgun (WGS) entry which is preliminary data.</text>
</comment>
<dbReference type="GO" id="GO:0071555">
    <property type="term" value="P:cell wall organization"/>
    <property type="evidence" value="ECO:0007669"/>
    <property type="project" value="UniProtKB-KW"/>
</dbReference>
<keyword evidence="8" id="KW-0808">Transferase</keyword>
<dbReference type="Proteomes" id="UP000756703">
    <property type="component" value="Unassembled WGS sequence"/>
</dbReference>
<keyword evidence="14" id="KW-0961">Cell wall biogenesis/degradation</keyword>
<reference evidence="19" key="1">
    <citation type="submission" date="2020-07" db="EMBL/GenBank/DDBJ databases">
        <title>Huge and variable diversity of episymbiotic CPR bacteria and DPANN archaea in groundwater ecosystems.</title>
        <authorList>
            <person name="He C.Y."/>
            <person name="Keren R."/>
            <person name="Whittaker M."/>
            <person name="Farag I.F."/>
            <person name="Doudna J."/>
            <person name="Cate J.H.D."/>
            <person name="Banfield J.F."/>
        </authorList>
    </citation>
    <scope>NUCLEOTIDE SEQUENCE</scope>
    <source>
        <strain evidence="19">NC_groundwater_1225_Ag_S-0.1um_56_177</strain>
    </source>
</reference>
<dbReference type="SUPFAM" id="SSF56601">
    <property type="entry name" value="beta-lactamase/transpeptidase-like"/>
    <property type="match status" value="1"/>
</dbReference>
<dbReference type="EMBL" id="JACQMI010000002">
    <property type="protein sequence ID" value="MBI4132521.1"/>
    <property type="molecule type" value="Genomic_DNA"/>
</dbReference>
<dbReference type="Gene3D" id="1.10.3810.10">
    <property type="entry name" value="Biosynthetic peptidoglycan transglycosylase-like"/>
    <property type="match status" value="1"/>
</dbReference>
<dbReference type="InterPro" id="IPR012338">
    <property type="entry name" value="Beta-lactam/transpept-like"/>
</dbReference>
<dbReference type="FunFam" id="1.10.3810.10:FF:000001">
    <property type="entry name" value="Penicillin-binding protein 1A"/>
    <property type="match status" value="1"/>
</dbReference>
<organism evidence="19 20">
    <name type="scientific">Candidatus Sungiibacteriota bacterium</name>
    <dbReference type="NCBI Taxonomy" id="2750080"/>
    <lineage>
        <taxon>Bacteria</taxon>
        <taxon>Candidatus Sungiibacteriota</taxon>
    </lineage>
</organism>
<keyword evidence="6" id="KW-0645">Protease</keyword>
<protein>
    <submittedName>
        <fullName evidence="19">Transglycosylase domain-containing protein</fullName>
    </submittedName>
</protein>
<evidence type="ECO:0000256" key="1">
    <source>
        <dbReference type="ARBA" id="ARBA00004236"/>
    </source>
</evidence>
<evidence type="ECO:0000256" key="12">
    <source>
        <dbReference type="ARBA" id="ARBA00023136"/>
    </source>
</evidence>
<dbReference type="InterPro" id="IPR023346">
    <property type="entry name" value="Lysozyme-like_dom_sf"/>
</dbReference>
<evidence type="ECO:0000313" key="20">
    <source>
        <dbReference type="Proteomes" id="UP000756703"/>
    </source>
</evidence>
<evidence type="ECO:0000259" key="18">
    <source>
        <dbReference type="Pfam" id="PF00912"/>
    </source>
</evidence>
<evidence type="ECO:0000259" key="17">
    <source>
        <dbReference type="Pfam" id="PF00905"/>
    </source>
</evidence>
<keyword evidence="9" id="KW-0378">Hydrolase</keyword>
<keyword evidence="7" id="KW-0328">Glycosyltransferase</keyword>
<dbReference type="PANTHER" id="PTHR32282">
    <property type="entry name" value="BINDING PROTEIN TRANSPEPTIDASE, PUTATIVE-RELATED"/>
    <property type="match status" value="1"/>
</dbReference>
<proteinExistence type="inferred from homology"/>
<dbReference type="InterPro" id="IPR050396">
    <property type="entry name" value="Glycosyltr_51/Transpeptidase"/>
</dbReference>
<comment type="similarity">
    <text evidence="3">In the N-terminal section; belongs to the glycosyltransferase 51 family.</text>
</comment>
<sequence>MRYPAAASRRRPAPKRFLRSVAFLLTALAVAGGVSAALILKDLPAPTDLFSRRVIQSTKIYDRSGAVLLYEIHGEEKRTVIPFSEIPAVAKNATIAVEDANFYRHGGIDLKGILRAFITDVLSGNLRQGGSTITQQLVKNALLGREQTLQRKIKEAILAIVLETRLDKDKILDLYLNQIPYGSNAYGIEAAAETFFGKHARDLSAAEAALLASLPRAPSYYSPYGQHKDELLARRNRTLARMEELGFLSAAETGAAKAETPRFLPATKNIRAPHFVMFVRDYLVARYGEEEVEQGGLSVTTTLDWKLQEAAEKTVVEYASRNESLIKAANMALTAIDPRTGEILAMVGSAGWLSDKLADPIPEGCQPGLTCRLDPYVNAALRPRQPGSAFKPFVYATAFKKGFAPETVLFDVPTEFNPRCGPDFLPRPGTTLGPEEDCYHPQNYDETFRGPVTLRQALAQSLNVPSVKLLYLAGVEDSIRTAEDLGITSLGARERFGLSLVLGGAEVQLLEMTSAFSALANDGVLNPPAAVLKVETASGRVLEEKRAAPRPVLDPHISRTVNNILSDNESRIPAFQPRSALYFPDAEVAVKTGTTQDYRDAWTVGYTPGIAVGVWTGNNDNSPMQQKGSGVMAAAPSWHAFLEFALQEFPPEPFPPPEPVETTKSILRGLWQGEAVVAVDAISGKRATDLTPPETRRDIAFGEPRDPLYWIDRSDPAGPPLQHPEEDPQYQNWDAAFRAWLERSGFAPRALSTVPEDYDDVHTAEKQPRLSVKKVPAPPGTVVIRVEAVAPFGLKEASLLIQDRVIASRTRPISPFEFAIPEEQITEGVDALEVRAYDTVGNIGSALVVVR</sequence>
<keyword evidence="13" id="KW-0511">Multifunctional enzyme</keyword>
<dbReference type="PANTHER" id="PTHR32282:SF11">
    <property type="entry name" value="PENICILLIN-BINDING PROTEIN 1B"/>
    <property type="match status" value="1"/>
</dbReference>
<evidence type="ECO:0000256" key="6">
    <source>
        <dbReference type="ARBA" id="ARBA00022670"/>
    </source>
</evidence>
<dbReference type="GO" id="GO:0006508">
    <property type="term" value="P:proteolysis"/>
    <property type="evidence" value="ECO:0007669"/>
    <property type="project" value="UniProtKB-KW"/>
</dbReference>
<keyword evidence="12" id="KW-0472">Membrane</keyword>
<feature type="domain" description="Glycosyl transferase family 51" evidence="18">
    <location>
        <begin position="69"/>
        <end position="242"/>
    </location>
</feature>
<gene>
    <name evidence="19" type="ORF">HY473_00270</name>
</gene>
<dbReference type="GO" id="GO:0008955">
    <property type="term" value="F:peptidoglycan glycosyltransferase activity"/>
    <property type="evidence" value="ECO:0007669"/>
    <property type="project" value="UniProtKB-EC"/>
</dbReference>
<evidence type="ECO:0000313" key="19">
    <source>
        <dbReference type="EMBL" id="MBI4132521.1"/>
    </source>
</evidence>
<evidence type="ECO:0000256" key="9">
    <source>
        <dbReference type="ARBA" id="ARBA00022801"/>
    </source>
</evidence>
<dbReference type="InterPro" id="IPR001460">
    <property type="entry name" value="PCN-bd_Tpept"/>
</dbReference>
<dbReference type="GO" id="GO:0008658">
    <property type="term" value="F:penicillin binding"/>
    <property type="evidence" value="ECO:0007669"/>
    <property type="project" value="InterPro"/>
</dbReference>
<evidence type="ECO:0000256" key="10">
    <source>
        <dbReference type="ARBA" id="ARBA00022960"/>
    </source>
</evidence>
<dbReference type="GO" id="GO:0008360">
    <property type="term" value="P:regulation of cell shape"/>
    <property type="evidence" value="ECO:0007669"/>
    <property type="project" value="UniProtKB-KW"/>
</dbReference>
<keyword evidence="5" id="KW-0121">Carboxypeptidase</keyword>
<dbReference type="GO" id="GO:0009252">
    <property type="term" value="P:peptidoglycan biosynthetic process"/>
    <property type="evidence" value="ECO:0007669"/>
    <property type="project" value="UniProtKB-KW"/>
</dbReference>
<comment type="subcellular location">
    <subcellularLocation>
        <location evidence="1">Cell membrane</location>
    </subcellularLocation>
</comment>
<evidence type="ECO:0000256" key="13">
    <source>
        <dbReference type="ARBA" id="ARBA00023268"/>
    </source>
</evidence>
<dbReference type="InterPro" id="IPR036950">
    <property type="entry name" value="PBP_transglycosylase"/>
</dbReference>
<dbReference type="GO" id="GO:0005886">
    <property type="term" value="C:plasma membrane"/>
    <property type="evidence" value="ECO:0007669"/>
    <property type="project" value="UniProtKB-SubCell"/>
</dbReference>
<dbReference type="SUPFAM" id="SSF53955">
    <property type="entry name" value="Lysozyme-like"/>
    <property type="match status" value="1"/>
</dbReference>
<dbReference type="AlphaFoldDB" id="A0A933DRN5"/>
<evidence type="ECO:0000256" key="11">
    <source>
        <dbReference type="ARBA" id="ARBA00022984"/>
    </source>
</evidence>
<evidence type="ECO:0000256" key="8">
    <source>
        <dbReference type="ARBA" id="ARBA00022679"/>
    </source>
</evidence>
<evidence type="ECO:0000256" key="16">
    <source>
        <dbReference type="ARBA" id="ARBA00049902"/>
    </source>
</evidence>
<feature type="domain" description="Penicillin-binding protein transpeptidase" evidence="17">
    <location>
        <begin position="332"/>
        <end position="621"/>
    </location>
</feature>
<name>A0A933DRN5_9BACT</name>
<dbReference type="GO" id="GO:0009002">
    <property type="term" value="F:serine-type D-Ala-D-Ala carboxypeptidase activity"/>
    <property type="evidence" value="ECO:0007669"/>
    <property type="project" value="UniProtKB-EC"/>
</dbReference>
<evidence type="ECO:0000256" key="7">
    <source>
        <dbReference type="ARBA" id="ARBA00022676"/>
    </source>
</evidence>
<dbReference type="Gene3D" id="3.40.710.10">
    <property type="entry name" value="DD-peptidase/beta-lactamase superfamily"/>
    <property type="match status" value="1"/>
</dbReference>
<comment type="catalytic activity">
    <reaction evidence="15">
        <text>Preferential cleavage: (Ac)2-L-Lys-D-Ala-|-D-Ala. Also transpeptidation of peptidyl-alanyl moieties that are N-acyl substituents of D-alanine.</text>
        <dbReference type="EC" id="3.4.16.4"/>
    </reaction>
</comment>
<evidence type="ECO:0000256" key="4">
    <source>
        <dbReference type="ARBA" id="ARBA00022475"/>
    </source>
</evidence>
<evidence type="ECO:0000256" key="3">
    <source>
        <dbReference type="ARBA" id="ARBA00007739"/>
    </source>
</evidence>
<dbReference type="InterPro" id="IPR001264">
    <property type="entry name" value="Glyco_trans_51"/>
</dbReference>
<evidence type="ECO:0000256" key="15">
    <source>
        <dbReference type="ARBA" id="ARBA00034000"/>
    </source>
</evidence>
<keyword evidence="10" id="KW-0133">Cell shape</keyword>
<keyword evidence="11" id="KW-0573">Peptidoglycan synthesis</keyword>
<keyword evidence="4" id="KW-1003">Cell membrane</keyword>
<dbReference type="Pfam" id="PF00912">
    <property type="entry name" value="Transgly"/>
    <property type="match status" value="1"/>
</dbReference>
<evidence type="ECO:0000256" key="5">
    <source>
        <dbReference type="ARBA" id="ARBA00022645"/>
    </source>
</evidence>
<comment type="catalytic activity">
    <reaction evidence="16">
        <text>[GlcNAc-(1-&gt;4)-Mur2Ac(oyl-L-Ala-gamma-D-Glu-L-Lys-D-Ala-D-Ala)](n)-di-trans,octa-cis-undecaprenyl diphosphate + beta-D-GlcNAc-(1-&gt;4)-Mur2Ac(oyl-L-Ala-gamma-D-Glu-L-Lys-D-Ala-D-Ala)-di-trans,octa-cis-undecaprenyl diphosphate = [GlcNAc-(1-&gt;4)-Mur2Ac(oyl-L-Ala-gamma-D-Glu-L-Lys-D-Ala-D-Ala)](n+1)-di-trans,octa-cis-undecaprenyl diphosphate + di-trans,octa-cis-undecaprenyl diphosphate + H(+)</text>
        <dbReference type="Rhea" id="RHEA:23708"/>
        <dbReference type="Rhea" id="RHEA-COMP:9602"/>
        <dbReference type="Rhea" id="RHEA-COMP:9603"/>
        <dbReference type="ChEBI" id="CHEBI:15378"/>
        <dbReference type="ChEBI" id="CHEBI:58405"/>
        <dbReference type="ChEBI" id="CHEBI:60033"/>
        <dbReference type="ChEBI" id="CHEBI:78435"/>
        <dbReference type="EC" id="2.4.99.28"/>
    </reaction>
</comment>
<accession>A0A933DRN5</accession>
<evidence type="ECO:0000256" key="2">
    <source>
        <dbReference type="ARBA" id="ARBA00007090"/>
    </source>
</evidence>
<comment type="similarity">
    <text evidence="2">In the C-terminal section; belongs to the transpeptidase family.</text>
</comment>
<dbReference type="Pfam" id="PF00905">
    <property type="entry name" value="Transpeptidase"/>
    <property type="match status" value="1"/>
</dbReference>
<evidence type="ECO:0000256" key="14">
    <source>
        <dbReference type="ARBA" id="ARBA00023316"/>
    </source>
</evidence>
<dbReference type="GO" id="GO:0030288">
    <property type="term" value="C:outer membrane-bounded periplasmic space"/>
    <property type="evidence" value="ECO:0007669"/>
    <property type="project" value="TreeGrafter"/>
</dbReference>